<dbReference type="STRING" id="880070.Cycma_2221"/>
<evidence type="ECO:0008006" key="4">
    <source>
        <dbReference type="Google" id="ProtNLM"/>
    </source>
</evidence>
<dbReference type="Proteomes" id="UP000001635">
    <property type="component" value="Chromosome"/>
</dbReference>
<feature type="transmembrane region" description="Helical" evidence="1">
    <location>
        <begin position="39"/>
        <end position="57"/>
    </location>
</feature>
<protein>
    <recommendedName>
        <fullName evidence="4">Transmembrane protein</fullName>
    </recommendedName>
</protein>
<gene>
    <name evidence="2" type="ordered locus">Cycma_2221</name>
</gene>
<evidence type="ECO:0000313" key="3">
    <source>
        <dbReference type="Proteomes" id="UP000001635"/>
    </source>
</evidence>
<evidence type="ECO:0000313" key="2">
    <source>
        <dbReference type="EMBL" id="AEL25963.1"/>
    </source>
</evidence>
<feature type="transmembrane region" description="Helical" evidence="1">
    <location>
        <begin position="103"/>
        <end position="122"/>
    </location>
</feature>
<dbReference type="HOGENOM" id="CLU_1904220_0_0_10"/>
<keyword evidence="3" id="KW-1185">Reference proteome</keyword>
<dbReference type="EMBL" id="CP002955">
    <property type="protein sequence ID" value="AEL25963.1"/>
    <property type="molecule type" value="Genomic_DNA"/>
</dbReference>
<dbReference type="Pfam" id="PF17329">
    <property type="entry name" value="DUF5367"/>
    <property type="match status" value="1"/>
</dbReference>
<dbReference type="RefSeq" id="WP_014020256.1">
    <property type="nucleotide sequence ID" value="NC_015914.1"/>
</dbReference>
<sequence>MKTIKAILIGGGIWLLAVGLYTLSFHYQFLEEPNQQANMVLFIVVMPLVWLGSYLYYQKGSKTHGYFVGQVFLLVAAFLDALITVPLFVIPNGGNHYTFFTDLGFWIIAFELLGVAVLYYYTRVYPKAQALKY</sequence>
<keyword evidence="1" id="KW-0472">Membrane</keyword>
<accession>G0J3Y9</accession>
<feature type="transmembrane region" description="Helical" evidence="1">
    <location>
        <begin position="7"/>
        <end position="27"/>
    </location>
</feature>
<name>G0J3Y9_CYCMS</name>
<dbReference type="InterPro" id="IPR020509">
    <property type="entry name" value="Uncharacterised_YnzE"/>
</dbReference>
<keyword evidence="1" id="KW-1133">Transmembrane helix</keyword>
<dbReference type="AlphaFoldDB" id="G0J3Y9"/>
<evidence type="ECO:0000256" key="1">
    <source>
        <dbReference type="SAM" id="Phobius"/>
    </source>
</evidence>
<keyword evidence="1" id="KW-0812">Transmembrane</keyword>
<dbReference type="OrthoDB" id="840428at2"/>
<proteinExistence type="predicted"/>
<organism evidence="2 3">
    <name type="scientific">Cyclobacterium marinum (strain ATCC 25205 / DSM 745 / LMG 13164 / NCIMB 1802)</name>
    <name type="common">Flectobacillus marinus</name>
    <dbReference type="NCBI Taxonomy" id="880070"/>
    <lineage>
        <taxon>Bacteria</taxon>
        <taxon>Pseudomonadati</taxon>
        <taxon>Bacteroidota</taxon>
        <taxon>Cytophagia</taxon>
        <taxon>Cytophagales</taxon>
        <taxon>Cyclobacteriaceae</taxon>
        <taxon>Cyclobacterium</taxon>
    </lineage>
</organism>
<feature type="transmembrane region" description="Helical" evidence="1">
    <location>
        <begin position="69"/>
        <end position="91"/>
    </location>
</feature>
<dbReference type="KEGG" id="cmr:Cycma_2221"/>
<reference evidence="3" key="1">
    <citation type="submission" date="2011-07" db="EMBL/GenBank/DDBJ databases">
        <title>The complete genome of Cyclobacterium marinum DSM 745.</title>
        <authorList>
            <person name="Lucas S."/>
            <person name="Han J."/>
            <person name="Lapidus A."/>
            <person name="Bruce D."/>
            <person name="Goodwin L."/>
            <person name="Pitluck S."/>
            <person name="Peters L."/>
            <person name="Kyrpides N."/>
            <person name="Mavromatis K."/>
            <person name="Ivanova N."/>
            <person name="Ovchinnikova G."/>
            <person name="Chertkov O."/>
            <person name="Detter J.C."/>
            <person name="Tapia R."/>
            <person name="Han C."/>
            <person name="Land M."/>
            <person name="Hauser L."/>
            <person name="Markowitz V."/>
            <person name="Cheng J.-F."/>
            <person name="Hugenholtz P."/>
            <person name="Woyke T."/>
            <person name="Wu D."/>
            <person name="Tindall B."/>
            <person name="Schuetze A."/>
            <person name="Brambilla E."/>
            <person name="Klenk H.-P."/>
            <person name="Eisen J.A."/>
        </authorList>
    </citation>
    <scope>NUCLEOTIDE SEQUENCE [LARGE SCALE GENOMIC DNA]</scope>
    <source>
        <strain evidence="3">ATCC 25205 / DSM 745 / LMG 13164 / NCIMB 1802</strain>
    </source>
</reference>
<dbReference type="eggNOG" id="ENOG5032RC4">
    <property type="taxonomic scope" value="Bacteria"/>
</dbReference>